<evidence type="ECO:0000313" key="3">
    <source>
        <dbReference type="Proteomes" id="UP000031338"/>
    </source>
</evidence>
<feature type="transmembrane region" description="Helical" evidence="1">
    <location>
        <begin position="103"/>
        <end position="130"/>
    </location>
</feature>
<dbReference type="SUPFAM" id="SSF103473">
    <property type="entry name" value="MFS general substrate transporter"/>
    <property type="match status" value="1"/>
</dbReference>
<keyword evidence="3" id="KW-1185">Reference proteome</keyword>
<comment type="caution">
    <text evidence="2">The sequence shown here is derived from an EMBL/GenBank/DDBJ whole genome shotgun (WGS) entry which is preliminary data.</text>
</comment>
<reference evidence="2 3" key="1">
    <citation type="submission" date="2014-10" db="EMBL/GenBank/DDBJ databases">
        <title>Draft genome sequence of Novosphingobium subterraneum DSM 12447.</title>
        <authorList>
            <person name="Gan H.M."/>
            <person name="Gan H.Y."/>
            <person name="Savka M.A."/>
        </authorList>
    </citation>
    <scope>NUCLEOTIDE SEQUENCE [LARGE SCALE GENOMIC DNA]</scope>
    <source>
        <strain evidence="2 3">DSM 12447</strain>
    </source>
</reference>
<feature type="transmembrane region" description="Helical" evidence="1">
    <location>
        <begin position="142"/>
        <end position="164"/>
    </location>
</feature>
<dbReference type="InterPro" id="IPR052528">
    <property type="entry name" value="Sugar_transport-like"/>
</dbReference>
<dbReference type="PATRIC" id="fig|48936.3.peg.1911"/>
<keyword evidence="1" id="KW-0812">Transmembrane</keyword>
<name>A0A0B8ZKD0_9SPHN</name>
<dbReference type="STRING" id="48936.NJ75_01902"/>
<gene>
    <name evidence="2" type="ORF">NJ75_01902</name>
</gene>
<dbReference type="PANTHER" id="PTHR23526:SF2">
    <property type="entry name" value="MAJOR FACILITATOR SUPERFAMILY (MFS) PROFILE DOMAIN-CONTAINING PROTEIN"/>
    <property type="match status" value="1"/>
</dbReference>
<organism evidence="2 3">
    <name type="scientific">Novosphingobium subterraneum</name>
    <dbReference type="NCBI Taxonomy" id="48936"/>
    <lineage>
        <taxon>Bacteria</taxon>
        <taxon>Pseudomonadati</taxon>
        <taxon>Pseudomonadota</taxon>
        <taxon>Alphaproteobacteria</taxon>
        <taxon>Sphingomonadales</taxon>
        <taxon>Sphingomonadaceae</taxon>
        <taxon>Novosphingobium</taxon>
    </lineage>
</organism>
<dbReference type="Proteomes" id="UP000031338">
    <property type="component" value="Unassembled WGS sequence"/>
</dbReference>
<dbReference type="Gene3D" id="1.20.1250.20">
    <property type="entry name" value="MFS general substrate transporter like domains"/>
    <property type="match status" value="1"/>
</dbReference>
<keyword evidence="1" id="KW-0472">Membrane</keyword>
<dbReference type="EMBL" id="JRVC01000008">
    <property type="protein sequence ID" value="KHS46666.1"/>
    <property type="molecule type" value="Genomic_DNA"/>
</dbReference>
<dbReference type="AlphaFoldDB" id="A0A0B8ZKD0"/>
<feature type="transmembrane region" description="Helical" evidence="1">
    <location>
        <begin position="12"/>
        <end position="35"/>
    </location>
</feature>
<sequence>MREPASDPNFRKLLGFLASWQFAVNLATPFFTVYLVRQLGYSMPVVMALAIASQLANAFALRSWGVLSDRFSNKSVLLVAAPAYIACIAAMAVASQIDHDGAQLVFLIGLHLLMGSSVAGVTLATTNIGLKLSPRGMASSYIASTAVVTALAAGAAPVIGGLFADFFANRRFELVIRWTNPEGVFAFLPLKLGNWDFYFLISGVLGLYALHRLGPISEAGEIAQRDMVRHVLVQARSSVHAFSTVTGFRALTEMPGSIVREFRVRRRFARRHALRMFDE</sequence>
<keyword evidence="1" id="KW-1133">Transmembrane helix</keyword>
<dbReference type="PANTHER" id="PTHR23526">
    <property type="entry name" value="INTEGRAL MEMBRANE TRANSPORT PROTEIN-RELATED"/>
    <property type="match status" value="1"/>
</dbReference>
<feature type="transmembrane region" description="Helical" evidence="1">
    <location>
        <begin position="76"/>
        <end position="97"/>
    </location>
</feature>
<evidence type="ECO:0000256" key="1">
    <source>
        <dbReference type="SAM" id="Phobius"/>
    </source>
</evidence>
<proteinExistence type="predicted"/>
<dbReference type="InterPro" id="IPR036259">
    <property type="entry name" value="MFS_trans_sf"/>
</dbReference>
<evidence type="ECO:0000313" key="2">
    <source>
        <dbReference type="EMBL" id="KHS46666.1"/>
    </source>
</evidence>
<accession>A0A0B8ZKD0</accession>
<protein>
    <submittedName>
        <fullName evidence="2">Major facilitator superfamily protein</fullName>
    </submittedName>
</protein>